<evidence type="ECO:0000313" key="1">
    <source>
        <dbReference type="EMBL" id="UFZ08335.1"/>
    </source>
</evidence>
<name>A0ABY3RLF7_9BRAD</name>
<keyword evidence="2" id="KW-1185">Reference proteome</keyword>
<protein>
    <submittedName>
        <fullName evidence="1">Uncharacterized protein</fullName>
    </submittedName>
</protein>
<reference evidence="1" key="1">
    <citation type="journal article" date="2024" name="Antonie Van Leeuwenhoek">
        <title>Bradyrhizobium ontarionense sp. nov., a novel bacterial symbiont isolated from Aeschynomene indica (Indian jointvetch), harbours photosynthesis, nitrogen fixation and nitrous oxide (N2O) reductase genes.</title>
        <authorList>
            <person name="Bromfield E.S.P."/>
            <person name="Cloutier S."/>
        </authorList>
    </citation>
    <scope>NUCLEOTIDE SEQUENCE</scope>
    <source>
        <strain evidence="1">A19</strain>
    </source>
</reference>
<accession>A0ABY3RLF7</accession>
<dbReference type="EMBL" id="CP088156">
    <property type="protein sequence ID" value="UFZ08335.1"/>
    <property type="molecule type" value="Genomic_DNA"/>
</dbReference>
<organism evidence="1 2">
    <name type="scientific">Bradyrhizobium ontarionense</name>
    <dbReference type="NCBI Taxonomy" id="2898149"/>
    <lineage>
        <taxon>Bacteria</taxon>
        <taxon>Pseudomonadati</taxon>
        <taxon>Pseudomonadota</taxon>
        <taxon>Alphaproteobacteria</taxon>
        <taxon>Hyphomicrobiales</taxon>
        <taxon>Nitrobacteraceae</taxon>
        <taxon>Bradyrhizobium</taxon>
    </lineage>
</organism>
<dbReference type="Proteomes" id="UP001431010">
    <property type="component" value="Chromosome"/>
</dbReference>
<proteinExistence type="predicted"/>
<sequence>MGVHSLLLPDATARDLDGRYANSPLKGWFEKLRSGKGPCCSDADGTALSDIDWDMKDGHYRVRIEGLWWNVPEEAVVTEPNRAGRTMVWPVYYRELNTGLRIEVRCFLPGSMT</sequence>
<gene>
    <name evidence="1" type="ORF">LQG66_14495</name>
</gene>
<evidence type="ECO:0000313" key="2">
    <source>
        <dbReference type="Proteomes" id="UP001431010"/>
    </source>
</evidence>